<evidence type="ECO:0000256" key="9">
    <source>
        <dbReference type="ARBA" id="ARBA00023237"/>
    </source>
</evidence>
<keyword evidence="2 10" id="KW-0813">Transport</keyword>
<keyword evidence="8 14" id="KW-0675">Receptor</keyword>
<reference evidence="14 15" key="1">
    <citation type="journal article" date="2011" name="Stand. Genomic Sci.">
        <title>Complete genome sequence of Haliscomenobacter hydrossis type strain (O).</title>
        <authorList>
            <consortium name="US DOE Joint Genome Institute (JGI-PGF)"/>
            <person name="Daligault H."/>
            <person name="Lapidus A."/>
            <person name="Zeytun A."/>
            <person name="Nolan M."/>
            <person name="Lucas S."/>
            <person name="Del Rio T.G."/>
            <person name="Tice H."/>
            <person name="Cheng J.F."/>
            <person name="Tapia R."/>
            <person name="Han C."/>
            <person name="Goodwin L."/>
            <person name="Pitluck S."/>
            <person name="Liolios K."/>
            <person name="Pagani I."/>
            <person name="Ivanova N."/>
            <person name="Huntemann M."/>
            <person name="Mavromatis K."/>
            <person name="Mikhailova N."/>
            <person name="Pati A."/>
            <person name="Chen A."/>
            <person name="Palaniappan K."/>
            <person name="Land M."/>
            <person name="Hauser L."/>
            <person name="Brambilla E.M."/>
            <person name="Rohde M."/>
            <person name="Verbarg S."/>
            <person name="Goker M."/>
            <person name="Bristow J."/>
            <person name="Eisen J.A."/>
            <person name="Markowitz V."/>
            <person name="Hugenholtz P."/>
            <person name="Kyrpides N.C."/>
            <person name="Klenk H.P."/>
            <person name="Woyke T."/>
        </authorList>
    </citation>
    <scope>NUCLEOTIDE SEQUENCE [LARGE SCALE GENOMIC DNA]</scope>
    <source>
        <strain evidence="15">ATCC 27775 / DSM 1100 / LMG 10767 / O</strain>
    </source>
</reference>
<dbReference type="Pfam" id="PF07715">
    <property type="entry name" value="Plug"/>
    <property type="match status" value="1"/>
</dbReference>
<dbReference type="InterPro" id="IPR012910">
    <property type="entry name" value="Plug_dom"/>
</dbReference>
<evidence type="ECO:0000313" key="14">
    <source>
        <dbReference type="EMBL" id="AEE53550.1"/>
    </source>
</evidence>
<comment type="similarity">
    <text evidence="10 11">Belongs to the TonB-dependent receptor family.</text>
</comment>
<evidence type="ECO:0000313" key="15">
    <source>
        <dbReference type="Proteomes" id="UP000008461"/>
    </source>
</evidence>
<keyword evidence="7 10" id="KW-0472">Membrane</keyword>
<dbReference type="SUPFAM" id="SSF56935">
    <property type="entry name" value="Porins"/>
    <property type="match status" value="1"/>
</dbReference>
<evidence type="ECO:0000256" key="3">
    <source>
        <dbReference type="ARBA" id="ARBA00022452"/>
    </source>
</evidence>
<dbReference type="RefSeq" id="WP_013768079.1">
    <property type="nucleotide sequence ID" value="NC_015510.1"/>
</dbReference>
<sequence length="1062" mass="117081">MLKYYLTSAPFLLRRTFGALLLITGFLVSASAQQRISGKVTDAEGGALPGASVLVQGTTRGTVSGLEGEYTLDVPNNAVLEISFTGFSKQVIVVGNRTVINIVLEEDAQLLNEVTITALGIEANKKNLTYSSQTVDGEELQNTQRDNAFLGLQGRVAGLNLTPVSGVAGGSVNINLRGVNSLGSSNQPLIVLDGLPINSGTMDQHNLHSDATGVNGDVNNNRDDIGSRLAELNPNDIERISILKGPEAAALYGNEGANGVILISTRKGKAGTGKLTYNNRFAASELYLFPEIQTVYGRGRNGGVEVNDPDFFGPKYADGTQFYDNVSNFYQRGSNQRHDLAFEGGSEKITYRMSTSYLDSKGIIQTNRFQQVNAALNTDAQVLKWLKLTSRFSYARNKNVLPPGGGQGYLTALMRFPRDKDARQYENPDGTRILTLPAATPGTDNDNPFFNVNNSAREEQTDRTNANISLKADLTPWLSLTGRFGADIYATNANRFFHPFSNIGFPRGGWLENYTDLGRLLNSNFFANVRKSFGKLSTSFQIGGSLDDRRYETTSVYGEKLFLPDFNSINNVEPTTMRNKTILTRQRLLGAFAQANFTFDEWLTLNVTARNDWSSTLPVENRSYFYPSVGLSWNIMDMPFLKSKPSVVDFFKLRATFAEVGNPAPPYKIRARLVPQTSTGGGFLYDFFGDNPFLKPETVRSYEFGTELGFFKRRLTIEASWFSKTLIDQIIFQRLSYGTGFIFGLLNGGEMNTTGFEVQLGLVPIRTKNFEWELNMNLTHYDTKVLYLPADQSEYYNSDTWVHNNVRASAFAPADLLAARFNQAANRFDPTVNGRGAGSATAIGGFSYLRNSKGQVLINPTTGFPIMNSNFLPIGDRNPDFTMGIVNSFSFKNFNLSFLLDIRKGGDIYNGNEHYLVRNGLSVNTLDRDVPIVFPGVLRDGKEESEAPTVNSKEIIPSANELYYTTALAPEEFVEKDINWLRLRDVTLRFNFPAKMLGNRRAVKELSVFVNGTDLFLITNYTGADPYISVTSPATGGAGGFGLDFGKTSLPRQVSAGVTVTF</sequence>
<keyword evidence="4 10" id="KW-0812">Transmembrane</keyword>
<dbReference type="KEGG" id="hhy:Halhy_5727"/>
<dbReference type="InterPro" id="IPR036942">
    <property type="entry name" value="Beta-barrel_TonB_sf"/>
</dbReference>
<dbReference type="HOGENOM" id="CLU_004317_2_1_10"/>
<comment type="subcellular location">
    <subcellularLocation>
        <location evidence="1 10">Cell outer membrane</location>
        <topology evidence="1 10">Multi-pass membrane protein</topology>
    </subcellularLocation>
</comment>
<dbReference type="InterPro" id="IPR023997">
    <property type="entry name" value="TonB-dep_OMP_SusC/RagA_CS"/>
</dbReference>
<evidence type="ECO:0000256" key="7">
    <source>
        <dbReference type="ARBA" id="ARBA00023136"/>
    </source>
</evidence>
<dbReference type="STRING" id="760192.Halhy_5727"/>
<dbReference type="GO" id="GO:0009279">
    <property type="term" value="C:cell outer membrane"/>
    <property type="evidence" value="ECO:0007669"/>
    <property type="project" value="UniProtKB-SubCell"/>
</dbReference>
<dbReference type="Pfam" id="PF13715">
    <property type="entry name" value="CarbopepD_reg_2"/>
    <property type="match status" value="1"/>
</dbReference>
<keyword evidence="3 10" id="KW-1134">Transmembrane beta strand</keyword>
<keyword evidence="15" id="KW-1185">Reference proteome</keyword>
<evidence type="ECO:0000256" key="4">
    <source>
        <dbReference type="ARBA" id="ARBA00022692"/>
    </source>
</evidence>
<keyword evidence="5" id="KW-0732">Signal</keyword>
<gene>
    <name evidence="14" type="ordered locus">Halhy_5727</name>
</gene>
<dbReference type="eggNOG" id="COG4771">
    <property type="taxonomic scope" value="Bacteria"/>
</dbReference>
<dbReference type="NCBIfam" id="TIGR04057">
    <property type="entry name" value="SusC_RagA_signa"/>
    <property type="match status" value="1"/>
</dbReference>
<dbReference type="Gene3D" id="2.40.170.20">
    <property type="entry name" value="TonB-dependent receptor, beta-barrel domain"/>
    <property type="match status" value="1"/>
</dbReference>
<evidence type="ECO:0000256" key="1">
    <source>
        <dbReference type="ARBA" id="ARBA00004571"/>
    </source>
</evidence>
<keyword evidence="6 11" id="KW-0798">TonB box</keyword>
<organism evidence="14 15">
    <name type="scientific">Haliscomenobacter hydrossis (strain ATCC 27775 / DSM 1100 / LMG 10767 / O)</name>
    <dbReference type="NCBI Taxonomy" id="760192"/>
    <lineage>
        <taxon>Bacteria</taxon>
        <taxon>Pseudomonadati</taxon>
        <taxon>Bacteroidota</taxon>
        <taxon>Saprospiria</taxon>
        <taxon>Saprospirales</taxon>
        <taxon>Haliscomenobacteraceae</taxon>
        <taxon>Haliscomenobacter</taxon>
    </lineage>
</organism>
<name>F4KVX5_HALH1</name>
<dbReference type="NCBIfam" id="TIGR04056">
    <property type="entry name" value="OMP_RagA_SusC"/>
    <property type="match status" value="1"/>
</dbReference>
<dbReference type="OrthoDB" id="9768177at2"/>
<dbReference type="InterPro" id="IPR037066">
    <property type="entry name" value="Plug_dom_sf"/>
</dbReference>
<dbReference type="PROSITE" id="PS52016">
    <property type="entry name" value="TONB_DEPENDENT_REC_3"/>
    <property type="match status" value="1"/>
</dbReference>
<feature type="domain" description="TonB-dependent receptor plug" evidence="13">
    <location>
        <begin position="125"/>
        <end position="260"/>
    </location>
</feature>
<evidence type="ECO:0000259" key="12">
    <source>
        <dbReference type="Pfam" id="PF00593"/>
    </source>
</evidence>
<dbReference type="GO" id="GO:0044718">
    <property type="term" value="P:siderophore transmembrane transport"/>
    <property type="evidence" value="ECO:0007669"/>
    <property type="project" value="TreeGrafter"/>
</dbReference>
<evidence type="ECO:0000256" key="8">
    <source>
        <dbReference type="ARBA" id="ARBA00023170"/>
    </source>
</evidence>
<proteinExistence type="inferred from homology"/>
<evidence type="ECO:0000256" key="5">
    <source>
        <dbReference type="ARBA" id="ARBA00022729"/>
    </source>
</evidence>
<dbReference type="PANTHER" id="PTHR30069:SF29">
    <property type="entry name" value="HEMOGLOBIN AND HEMOGLOBIN-HAPTOGLOBIN-BINDING PROTEIN 1-RELATED"/>
    <property type="match status" value="1"/>
</dbReference>
<dbReference type="Pfam" id="PF00593">
    <property type="entry name" value="TonB_dep_Rec_b-barrel"/>
    <property type="match status" value="1"/>
</dbReference>
<keyword evidence="9 10" id="KW-0998">Cell outer membrane</keyword>
<evidence type="ECO:0000256" key="2">
    <source>
        <dbReference type="ARBA" id="ARBA00022448"/>
    </source>
</evidence>
<feature type="domain" description="TonB-dependent receptor-like beta-barrel" evidence="12">
    <location>
        <begin position="421"/>
        <end position="829"/>
    </location>
</feature>
<dbReference type="EMBL" id="CP002691">
    <property type="protein sequence ID" value="AEE53550.1"/>
    <property type="molecule type" value="Genomic_DNA"/>
</dbReference>
<dbReference type="Gene3D" id="2.170.130.10">
    <property type="entry name" value="TonB-dependent receptor, plug domain"/>
    <property type="match status" value="1"/>
</dbReference>
<dbReference type="Proteomes" id="UP000008461">
    <property type="component" value="Chromosome"/>
</dbReference>
<evidence type="ECO:0000256" key="10">
    <source>
        <dbReference type="PROSITE-ProRule" id="PRU01360"/>
    </source>
</evidence>
<dbReference type="SUPFAM" id="SSF49464">
    <property type="entry name" value="Carboxypeptidase regulatory domain-like"/>
    <property type="match status" value="1"/>
</dbReference>
<dbReference type="InterPro" id="IPR039426">
    <property type="entry name" value="TonB-dep_rcpt-like"/>
</dbReference>
<dbReference type="PANTHER" id="PTHR30069">
    <property type="entry name" value="TONB-DEPENDENT OUTER MEMBRANE RECEPTOR"/>
    <property type="match status" value="1"/>
</dbReference>
<evidence type="ECO:0000256" key="11">
    <source>
        <dbReference type="RuleBase" id="RU003357"/>
    </source>
</evidence>
<dbReference type="InterPro" id="IPR008969">
    <property type="entry name" value="CarboxyPept-like_regulatory"/>
</dbReference>
<dbReference type="GO" id="GO:0015344">
    <property type="term" value="F:siderophore uptake transmembrane transporter activity"/>
    <property type="evidence" value="ECO:0007669"/>
    <property type="project" value="TreeGrafter"/>
</dbReference>
<accession>F4KVX5</accession>
<dbReference type="InterPro" id="IPR023996">
    <property type="entry name" value="TonB-dep_OMP_SusC/RagA"/>
</dbReference>
<dbReference type="InterPro" id="IPR000531">
    <property type="entry name" value="Beta-barrel_TonB"/>
</dbReference>
<evidence type="ECO:0000259" key="13">
    <source>
        <dbReference type="Pfam" id="PF07715"/>
    </source>
</evidence>
<dbReference type="Gene3D" id="2.60.40.1120">
    <property type="entry name" value="Carboxypeptidase-like, regulatory domain"/>
    <property type="match status" value="1"/>
</dbReference>
<evidence type="ECO:0000256" key="6">
    <source>
        <dbReference type="ARBA" id="ARBA00023077"/>
    </source>
</evidence>
<protein>
    <submittedName>
        <fullName evidence="14">TonB-dependent receptor plug</fullName>
    </submittedName>
</protein>
<reference key="2">
    <citation type="submission" date="2011-04" db="EMBL/GenBank/DDBJ databases">
        <title>Complete sequence of chromosome of Haliscomenobacter hydrossis DSM 1100.</title>
        <authorList>
            <consortium name="US DOE Joint Genome Institute (JGI-PGF)"/>
            <person name="Lucas S."/>
            <person name="Han J."/>
            <person name="Lapidus A."/>
            <person name="Bruce D."/>
            <person name="Goodwin L."/>
            <person name="Pitluck S."/>
            <person name="Peters L."/>
            <person name="Kyrpides N."/>
            <person name="Mavromatis K."/>
            <person name="Ivanova N."/>
            <person name="Ovchinnikova G."/>
            <person name="Pagani I."/>
            <person name="Daligault H."/>
            <person name="Detter J.C."/>
            <person name="Han C."/>
            <person name="Land M."/>
            <person name="Hauser L."/>
            <person name="Markowitz V."/>
            <person name="Cheng J.-F."/>
            <person name="Hugenholtz P."/>
            <person name="Woyke T."/>
            <person name="Wu D."/>
            <person name="Verbarg S."/>
            <person name="Frueling A."/>
            <person name="Brambilla E."/>
            <person name="Klenk H.-P."/>
            <person name="Eisen J.A."/>
        </authorList>
    </citation>
    <scope>NUCLEOTIDE SEQUENCE</scope>
    <source>
        <strain>DSM 1100</strain>
    </source>
</reference>
<dbReference type="AlphaFoldDB" id="F4KVX5"/>